<proteinExistence type="predicted"/>
<keyword evidence="1" id="KW-0472">Membrane</keyword>
<feature type="transmembrane region" description="Helical" evidence="1">
    <location>
        <begin position="12"/>
        <end position="29"/>
    </location>
</feature>
<evidence type="ECO:0000256" key="1">
    <source>
        <dbReference type="SAM" id="Phobius"/>
    </source>
</evidence>
<evidence type="ECO:0000313" key="2">
    <source>
        <dbReference type="EMBL" id="QDU11870.1"/>
    </source>
</evidence>
<dbReference type="Proteomes" id="UP000318384">
    <property type="component" value="Chromosome"/>
</dbReference>
<feature type="transmembrane region" description="Helical" evidence="1">
    <location>
        <begin position="35"/>
        <end position="59"/>
    </location>
</feature>
<protein>
    <submittedName>
        <fullName evidence="2">Uncharacterized protein</fullName>
    </submittedName>
</protein>
<evidence type="ECO:0000313" key="3">
    <source>
        <dbReference type="Proteomes" id="UP000318384"/>
    </source>
</evidence>
<organism evidence="2 3">
    <name type="scientific">Gimesia aquarii</name>
    <dbReference type="NCBI Taxonomy" id="2527964"/>
    <lineage>
        <taxon>Bacteria</taxon>
        <taxon>Pseudomonadati</taxon>
        <taxon>Planctomycetota</taxon>
        <taxon>Planctomycetia</taxon>
        <taxon>Planctomycetales</taxon>
        <taxon>Planctomycetaceae</taxon>
        <taxon>Gimesia</taxon>
    </lineage>
</organism>
<reference evidence="2 3" key="1">
    <citation type="submission" date="2019-03" db="EMBL/GenBank/DDBJ databases">
        <title>Deep-cultivation of Planctomycetes and their phenomic and genomic characterization uncovers novel biology.</title>
        <authorList>
            <person name="Wiegand S."/>
            <person name="Jogler M."/>
            <person name="Boedeker C."/>
            <person name="Pinto D."/>
            <person name="Vollmers J."/>
            <person name="Rivas-Marin E."/>
            <person name="Kohn T."/>
            <person name="Peeters S.H."/>
            <person name="Heuer A."/>
            <person name="Rast P."/>
            <person name="Oberbeckmann S."/>
            <person name="Bunk B."/>
            <person name="Jeske O."/>
            <person name="Meyerdierks A."/>
            <person name="Storesund J.E."/>
            <person name="Kallscheuer N."/>
            <person name="Luecker S."/>
            <person name="Lage O.M."/>
            <person name="Pohl T."/>
            <person name="Merkel B.J."/>
            <person name="Hornburger P."/>
            <person name="Mueller R.-W."/>
            <person name="Bruemmer F."/>
            <person name="Labrenz M."/>
            <person name="Spormann A.M."/>
            <person name="Op den Camp H."/>
            <person name="Overmann J."/>
            <person name="Amann R."/>
            <person name="Jetten M.S.M."/>
            <person name="Mascher T."/>
            <person name="Medema M.H."/>
            <person name="Devos D.P."/>
            <person name="Kaster A.-K."/>
            <person name="Ovreas L."/>
            <person name="Rohde M."/>
            <person name="Galperin M.Y."/>
            <person name="Jogler C."/>
        </authorList>
    </citation>
    <scope>NUCLEOTIDE SEQUENCE [LARGE SCALE GENOMIC DNA]</scope>
    <source>
        <strain evidence="2 3">V202</strain>
    </source>
</reference>
<dbReference type="AlphaFoldDB" id="A0A517X2Z2"/>
<keyword evidence="1" id="KW-0812">Transmembrane</keyword>
<dbReference type="OrthoDB" id="123194at2"/>
<sequence length="75" mass="8332">MLASFISGPLEMAFLAIMVIFTVAPFWMICSKAGFPGWIGLAILIPVLNIALLMFLAFAEWPALRHLPKQNQTKL</sequence>
<gene>
    <name evidence="2" type="ORF">V202x_52950</name>
</gene>
<dbReference type="EMBL" id="CP037422">
    <property type="protein sequence ID" value="QDU11870.1"/>
    <property type="molecule type" value="Genomic_DNA"/>
</dbReference>
<keyword evidence="3" id="KW-1185">Reference proteome</keyword>
<accession>A0A517X2Z2</accession>
<name>A0A517X2Z2_9PLAN</name>
<keyword evidence="1" id="KW-1133">Transmembrane helix</keyword>